<dbReference type="AlphaFoldDB" id="A0A1G2S935"/>
<dbReference type="InterPro" id="IPR036390">
    <property type="entry name" value="WH_DNA-bd_sf"/>
</dbReference>
<reference evidence="6 7" key="1">
    <citation type="journal article" date="2016" name="Nat. Commun.">
        <title>Thousands of microbial genomes shed light on interconnected biogeochemical processes in an aquifer system.</title>
        <authorList>
            <person name="Anantharaman K."/>
            <person name="Brown C.T."/>
            <person name="Hug L.A."/>
            <person name="Sharon I."/>
            <person name="Castelle C.J."/>
            <person name="Probst A.J."/>
            <person name="Thomas B.C."/>
            <person name="Singh A."/>
            <person name="Wilkins M.J."/>
            <person name="Karaoz U."/>
            <person name="Brodie E.L."/>
            <person name="Williams K.H."/>
            <person name="Hubbard S.S."/>
            <person name="Banfield J.F."/>
        </authorList>
    </citation>
    <scope>NUCLEOTIDE SEQUENCE [LARGE SCALE GENOMIC DNA]</scope>
</reference>
<dbReference type="Gene3D" id="1.10.10.10">
    <property type="entry name" value="Winged helix-like DNA-binding domain superfamily/Winged helix DNA-binding domain"/>
    <property type="match status" value="2"/>
</dbReference>
<dbReference type="EMBL" id="MHUT01000006">
    <property type="protein sequence ID" value="OHA81594.1"/>
    <property type="molecule type" value="Genomic_DNA"/>
</dbReference>
<dbReference type="Proteomes" id="UP000179118">
    <property type="component" value="Unassembled WGS sequence"/>
</dbReference>
<dbReference type="GO" id="GO:0051301">
    <property type="term" value="P:cell division"/>
    <property type="evidence" value="ECO:0007669"/>
    <property type="project" value="UniProtKB-KW"/>
</dbReference>
<dbReference type="InterPro" id="IPR036388">
    <property type="entry name" value="WH-like_DNA-bd_sf"/>
</dbReference>
<organism evidence="6 7">
    <name type="scientific">Candidatus Yonathbacteria bacterium RIFCSPHIGHO2_02_FULL_44_14</name>
    <dbReference type="NCBI Taxonomy" id="1802724"/>
    <lineage>
        <taxon>Bacteria</taxon>
        <taxon>Candidatus Yonathiibacteriota</taxon>
    </lineage>
</organism>
<accession>A0A1G2S935</accession>
<evidence type="ECO:0000256" key="4">
    <source>
        <dbReference type="ARBA" id="ARBA00023306"/>
    </source>
</evidence>
<keyword evidence="1" id="KW-0963">Cytoplasm</keyword>
<dbReference type="InterPro" id="IPR005234">
    <property type="entry name" value="ScpB_csome_segregation"/>
</dbReference>
<gene>
    <name evidence="6" type="ORF">A3D51_02365</name>
</gene>
<comment type="caution">
    <text evidence="6">The sequence shown here is derived from an EMBL/GenBank/DDBJ whole genome shotgun (WGS) entry which is preliminary data.</text>
</comment>
<dbReference type="SUPFAM" id="SSF46785">
    <property type="entry name" value="Winged helix' DNA-binding domain"/>
    <property type="match status" value="2"/>
</dbReference>
<evidence type="ECO:0000256" key="1">
    <source>
        <dbReference type="ARBA" id="ARBA00022490"/>
    </source>
</evidence>
<dbReference type="GO" id="GO:0051304">
    <property type="term" value="P:chromosome separation"/>
    <property type="evidence" value="ECO:0007669"/>
    <property type="project" value="InterPro"/>
</dbReference>
<evidence type="ECO:0000313" key="6">
    <source>
        <dbReference type="EMBL" id="OHA81594.1"/>
    </source>
</evidence>
<proteinExistence type="predicted"/>
<sequence length="184" mass="20411">MELSQQIEALLFFKGEPVTVAFLAKTLGVSDDDVMQGLLGLEQALLGRGIILMQNAGEYMLGTTPQMGQTIEEKLLKEELAKDLGKAGLETLATVLYRGPILRSEINYLRGVNSNYILRNLLIRGLIEKVDQGGRSTVYQPTFELLSYMGVSKVSDLPGYDDANKDIEEFKEAEKTTDHEHEKG</sequence>
<evidence type="ECO:0008006" key="8">
    <source>
        <dbReference type="Google" id="ProtNLM"/>
    </source>
</evidence>
<keyword evidence="4" id="KW-0131">Cell cycle</keyword>
<name>A0A1G2S935_9BACT</name>
<protein>
    <recommendedName>
        <fullName evidence="8">SMC-Scp complex subunit ScpB</fullName>
    </recommendedName>
</protein>
<evidence type="ECO:0000256" key="3">
    <source>
        <dbReference type="ARBA" id="ARBA00022829"/>
    </source>
</evidence>
<evidence type="ECO:0000313" key="7">
    <source>
        <dbReference type="Proteomes" id="UP000179118"/>
    </source>
</evidence>
<evidence type="ECO:0000256" key="5">
    <source>
        <dbReference type="SAM" id="MobiDB-lite"/>
    </source>
</evidence>
<dbReference type="Pfam" id="PF04079">
    <property type="entry name" value="SMC_ScpB"/>
    <property type="match status" value="1"/>
</dbReference>
<keyword evidence="3" id="KW-0159">Chromosome partition</keyword>
<feature type="region of interest" description="Disordered" evidence="5">
    <location>
        <begin position="165"/>
        <end position="184"/>
    </location>
</feature>
<keyword evidence="2" id="KW-0132">Cell division</keyword>
<evidence type="ECO:0000256" key="2">
    <source>
        <dbReference type="ARBA" id="ARBA00022618"/>
    </source>
</evidence>
<dbReference type="PANTHER" id="PTHR34298">
    <property type="entry name" value="SEGREGATION AND CONDENSATION PROTEIN B"/>
    <property type="match status" value="1"/>
</dbReference>
<dbReference type="PANTHER" id="PTHR34298:SF2">
    <property type="entry name" value="SEGREGATION AND CONDENSATION PROTEIN B"/>
    <property type="match status" value="1"/>
</dbReference>